<feature type="compositionally biased region" description="Basic and acidic residues" evidence="2">
    <location>
        <begin position="248"/>
        <end position="259"/>
    </location>
</feature>
<dbReference type="Proteomes" id="UP000051952">
    <property type="component" value="Unassembled WGS sequence"/>
</dbReference>
<evidence type="ECO:0000313" key="3">
    <source>
        <dbReference type="EMBL" id="CUG85246.1"/>
    </source>
</evidence>
<feature type="compositionally biased region" description="Polar residues" evidence="2">
    <location>
        <begin position="1427"/>
        <end position="1448"/>
    </location>
</feature>
<feature type="region of interest" description="Disordered" evidence="2">
    <location>
        <begin position="1307"/>
        <end position="1326"/>
    </location>
</feature>
<feature type="compositionally biased region" description="Polar residues" evidence="2">
    <location>
        <begin position="356"/>
        <end position="377"/>
    </location>
</feature>
<feature type="compositionally biased region" description="Polar residues" evidence="2">
    <location>
        <begin position="1467"/>
        <end position="1483"/>
    </location>
</feature>
<feature type="region of interest" description="Disordered" evidence="2">
    <location>
        <begin position="1180"/>
        <end position="1227"/>
    </location>
</feature>
<feature type="region of interest" description="Disordered" evidence="2">
    <location>
        <begin position="330"/>
        <end position="421"/>
    </location>
</feature>
<feature type="compositionally biased region" description="Low complexity" evidence="2">
    <location>
        <begin position="2424"/>
        <end position="2455"/>
    </location>
</feature>
<feature type="compositionally biased region" description="Low complexity" evidence="2">
    <location>
        <begin position="332"/>
        <end position="341"/>
    </location>
</feature>
<feature type="compositionally biased region" description="Polar residues" evidence="2">
    <location>
        <begin position="285"/>
        <end position="296"/>
    </location>
</feature>
<feature type="region of interest" description="Disordered" evidence="2">
    <location>
        <begin position="654"/>
        <end position="782"/>
    </location>
</feature>
<evidence type="ECO:0000256" key="2">
    <source>
        <dbReference type="SAM" id="MobiDB-lite"/>
    </source>
</evidence>
<feature type="compositionally biased region" description="Low complexity" evidence="2">
    <location>
        <begin position="1396"/>
        <end position="1417"/>
    </location>
</feature>
<name>A0A0S4J6M8_BODSA</name>
<feature type="compositionally biased region" description="Polar residues" evidence="2">
    <location>
        <begin position="260"/>
        <end position="276"/>
    </location>
</feature>
<feature type="coiled-coil region" evidence="1">
    <location>
        <begin position="2333"/>
        <end position="2380"/>
    </location>
</feature>
<gene>
    <name evidence="3" type="ORF">BSAL_89510</name>
</gene>
<feature type="compositionally biased region" description="Low complexity" evidence="2">
    <location>
        <begin position="11"/>
        <end position="26"/>
    </location>
</feature>
<feature type="region of interest" description="Disordered" evidence="2">
    <location>
        <begin position="1"/>
        <end position="61"/>
    </location>
</feature>
<feature type="region of interest" description="Disordered" evidence="2">
    <location>
        <begin position="1247"/>
        <end position="1293"/>
    </location>
</feature>
<feature type="region of interest" description="Disordered" evidence="2">
    <location>
        <begin position="435"/>
        <end position="497"/>
    </location>
</feature>
<feature type="compositionally biased region" description="Acidic residues" evidence="2">
    <location>
        <begin position="1602"/>
        <end position="1612"/>
    </location>
</feature>
<feature type="region of interest" description="Disordered" evidence="2">
    <location>
        <begin position="588"/>
        <end position="638"/>
    </location>
</feature>
<feature type="compositionally biased region" description="Acidic residues" evidence="2">
    <location>
        <begin position="1250"/>
        <end position="1260"/>
    </location>
</feature>
<sequence>MQRDSQFRNISSSHGTGNSSTNATTAQLQHHATGSRTALVGLSRAKQQQQQQQTRRLVGTTAQLPKATTPSAKNHIGRQSSLRGALQQHEYLHDEDLIAFLRPVHNDSLVFVDEVVEQQPLSSSTWVVSQMQQLRHHHGGGEESQLTNSAPPQPMLASSLTAGGWASNVSLTDPPRRATIGSATEGVRRAVTPQDVVPQRSVGHHQVRASSVMEVVNSRGGGGGGNESSGNVTNHNDDSLIGVRPGRLRSEVKRQRNSDDTPTTTSSMALQPQQHSHNTRGRAPSITNGTPRSFDMSTLAHNDRTIISASSAMTSDGKKTTTAMQNLLQRVSSATSSRASAPDGEGRAVSPILPTISPQEEPSPAQLSSSTRPSSGIASPFVMPHTDVPGASTRVRQRSSSPRSIEPPPAMKGGLGSKAQQTPYDVEAFSRDIRHGGGSAVEKGRLSPTDPPPARKAQRGERPLSRGVGEASMPSMPNKGDRSPAALPPLEPNSLSLPQSHTLLHETSESREEVGWSRIISAIGGSSHTAAAAVVGAGGGGTGVQRIDTRPLEDVRLAAESINPFLLKTISRSLAPISATEALRIAMGGGSSGQQHHHMLLQQQQQQQSYVSSSDHLQQQQQPHSASPATLMSSSASSTTTALNISGGVAPAVERPRASSITQVGVAKRARSPPSASDNVRHAQRRDDENAAAPATSSSPLALLEQQEHTVPSPRMSKNCTPTTTTSPGLAGAPLSADTSAPFQPYPLSHESSSSPVPQSSSSQPQSVAALTPEPTPTGAATQGLFERSNHVGGSVVGAMSVPSVNMKTLHAQQQQQQQHDTVASHSSVALLNVSKARSASLVSPGRKTSTGGGAATQHQPLRSPRLSVSTNPTQHLPSPRNSAIVEQILQLSARRESEAQHAALHPAALPADNPAYRTTRIVPLPNIAVTTGIPPAALKKMRERAYASCNRSASIDDHEADITAAFHRDLRRHGGNVPLAFTMDDDEGSSNHAAARLVLGRVLDHLYATTPTTSIVEQKQHHDSEQHHPLNTFDHPVTTVDEGGHIDDDPTMPTAAGPNAVARTNSVSINRTSTMPFFDRTGGAMPSGSLSALLEVDDDEENEQVNTTTTFMKPHSNVAKDIHVGDNEEDCITVGMKTRPSSAAAMLNDTSSILKTAVAVPTTNSKKPGLSVMIDHQDQQQVVAPSRQKQLLPTSSTSSSSAREELPPPQRPVHHPTLTSSSAEDAAARNDASLFTIVFTEPSKACFSMDDDDDDDDNNNNDVKRQHEDGEQCPFSSSSPPSSSVPPPQHDEDADAMFEAASKRRQSLPRLHIPGVSAASPPTEELMSLTASQNHNTHLGSIDSAAEAPRLVVDVTSGSATAAQAGQAALSSIRTPRKGTVNAATTSAVTRSPRRASLASPRATSAVTPTATVVASGGRTPRRASMGTSLLASSNNATPTTGGSTAAKSPRPGSGGKASGVVSASNKRGAQQRPATSDGSSLPPTPSGNALPVNVATSFSSPPPISLTPPTGHDNIAESEQTPATTGPAAKVKPAKSPRAGSAGSSRTAAVATSVSPTPTTRVSSGKTRSGSVAKKGRRPSSADGTKPESREGSGSRGGDAEVDDDDEEDIRPDSEDRSSSLAAAPHGGNSDYAAQSFDLPAFDTPQEVALRPAPRGGGGDDHHHPLLAGANVPNKPRPTPRGKQSSSSGGGGGVTPRASLGATKSSKTGGGGGVQRSKSPRVPADTQAAKAAKAQEDEERLDDGSAVKVQQMSDSDADDDDDSAAGPLQTSRDPIATMLLAKQKSATMEDLDAKMKLRRSIIKRLAGILHKDLRTAAMHIVAKQQQQRKEGESPRGAGLSITSAAAAMMGSSGSTLPPDDNASVMSVGALSSVASPLMPLKSPLAGGASSLRGPASPYANSSSNHNNNGGEREFRAPPKIRVAVVISISQYKDNKIPRNQQCEFEASAMASTLASMGFVVTRMSMLSNQEDLRPTSKEVVLKCIKASTKPCKIGADFASIVYVCGGGFIGPLTGANQGNNPQPVNLRHAPKPLTEHLPPAAGSTAFVVVPGDVTFSLLARDTVLTLSDLQSIPSCTDGTNSWVLMDTYSISFLPPCPPNLNGFAMVGGRKTIGGELFCLYEMQHLFPLSLYCLRAISGWATRDSRLSVNAINAYVHGHLTRRGLFATTTASPFFVGDLDLATVHELRFCRQQVKDIRNVLHGKYTTVSLTLIPTRNQDPTSAEFVRHLRTAFLELLASDATNPMVRCLHRVYEPKLFAIMRGINPAKFVADDAALFRHMQAASRDLRERLQDPSVEYRVQAFGSMLLGEITMSNAYSRDAFLLTLENSKRIRQVKELKKEWLVKVEEMRAKRKQLHEQQEAALKLQEEEASMKQLQQQQSPLLNATVGSALGMTQSSSEPNPSFASAAGGSIVDADSVASGSIRRTSTPTVPPTASTPTPITPRPGSQQQQQQRGFARNPAAAPPTPTAAVVAPHTTTITTTTASDDHHVPRVIMTSGNMFNINAAIQLASLQQAKPDVSRAAGYFSNPIDNGFTIDGKAVHELGLLCCTTFLTTEFLAMKLDRAIRSHGLLSHDFIVKDVRIVPMDEDHVQLYLLISEIQAQWRGRVTRRKMSVLLPTVRDEVARREKIVKEEHDFILKINATLVWSAQRIMVDAERTARGDLVEMQHQALTYMYMDRVALYQRIAYHWYSTIVAKVAAQEAVFRGEIVSRKNIVWPGILRLLFWRKYIRILRDDDKGRKKIEEQAETKIRNVASQFWKVERKRW</sequence>
<feature type="compositionally biased region" description="Polar residues" evidence="2">
    <location>
        <begin position="838"/>
        <end position="850"/>
    </location>
</feature>
<protein>
    <submittedName>
        <fullName evidence="3">Uncharacterized protein</fullName>
    </submittedName>
</protein>
<accession>A0A0S4J6M8</accession>
<feature type="region of interest" description="Disordered" evidence="2">
    <location>
        <begin position="132"/>
        <end position="296"/>
    </location>
</feature>
<feature type="compositionally biased region" description="Low complexity" evidence="2">
    <location>
        <begin position="600"/>
        <end position="638"/>
    </location>
</feature>
<feature type="region of interest" description="Disordered" evidence="2">
    <location>
        <begin position="838"/>
        <end position="880"/>
    </location>
</feature>
<evidence type="ECO:0000313" key="4">
    <source>
        <dbReference type="Proteomes" id="UP000051952"/>
    </source>
</evidence>
<proteinExistence type="predicted"/>
<feature type="region of interest" description="Disordered" evidence="2">
    <location>
        <begin position="1372"/>
        <end position="1777"/>
    </location>
</feature>
<organism evidence="3 4">
    <name type="scientific">Bodo saltans</name>
    <name type="common">Flagellated protozoan</name>
    <dbReference type="NCBI Taxonomy" id="75058"/>
    <lineage>
        <taxon>Eukaryota</taxon>
        <taxon>Discoba</taxon>
        <taxon>Euglenozoa</taxon>
        <taxon>Kinetoplastea</taxon>
        <taxon>Metakinetoplastina</taxon>
        <taxon>Eubodonida</taxon>
        <taxon>Bodonidae</taxon>
        <taxon>Bodo</taxon>
    </lineage>
</organism>
<dbReference type="VEuPathDB" id="TriTrypDB:BSAL_89510"/>
<keyword evidence="4" id="KW-1185">Reference proteome</keyword>
<dbReference type="EMBL" id="CYKH01001151">
    <property type="protein sequence ID" value="CUG85246.1"/>
    <property type="molecule type" value="Genomic_DNA"/>
</dbReference>
<feature type="compositionally biased region" description="Low complexity" evidence="2">
    <location>
        <begin position="752"/>
        <end position="768"/>
    </location>
</feature>
<feature type="compositionally biased region" description="Low complexity" evidence="2">
    <location>
        <begin position="1538"/>
        <end position="1567"/>
    </location>
</feature>
<feature type="compositionally biased region" description="Polar residues" evidence="2">
    <location>
        <begin position="1180"/>
        <end position="1194"/>
    </location>
</feature>
<evidence type="ECO:0000256" key="1">
    <source>
        <dbReference type="SAM" id="Coils"/>
    </source>
</evidence>
<feature type="compositionally biased region" description="Polar residues" evidence="2">
    <location>
        <begin position="857"/>
        <end position="880"/>
    </location>
</feature>
<feature type="region of interest" description="Disordered" evidence="2">
    <location>
        <begin position="2422"/>
        <end position="2472"/>
    </location>
</feature>
<dbReference type="PROSITE" id="PS50096">
    <property type="entry name" value="IQ"/>
    <property type="match status" value="1"/>
</dbReference>
<feature type="compositionally biased region" description="Polar residues" evidence="2">
    <location>
        <begin position="144"/>
        <end position="171"/>
    </location>
</feature>
<feature type="compositionally biased region" description="Polar residues" evidence="2">
    <location>
        <begin position="716"/>
        <end position="728"/>
    </location>
</feature>
<feature type="compositionally biased region" description="Polar residues" evidence="2">
    <location>
        <begin position="27"/>
        <end position="36"/>
    </location>
</feature>
<keyword evidence="1" id="KW-0175">Coiled coil</keyword>
<reference evidence="4" key="1">
    <citation type="submission" date="2015-09" db="EMBL/GenBank/DDBJ databases">
        <authorList>
            <consortium name="Pathogen Informatics"/>
        </authorList>
    </citation>
    <scope>NUCLEOTIDE SEQUENCE [LARGE SCALE GENOMIC DNA]</scope>
    <source>
        <strain evidence="4">Lake Konstanz</strain>
    </source>
</reference>
<feature type="region of interest" description="Disordered" evidence="2">
    <location>
        <begin position="1890"/>
        <end position="1915"/>
    </location>
</feature>
<feature type="compositionally biased region" description="Basic and acidic residues" evidence="2">
    <location>
        <begin position="679"/>
        <end position="689"/>
    </location>
</feature>
<feature type="compositionally biased region" description="Low complexity" evidence="2">
    <location>
        <begin position="691"/>
        <end position="704"/>
    </location>
</feature>